<name>A0AAW9RJL8_9GAMM</name>
<feature type="transmembrane region" description="Helical" evidence="6">
    <location>
        <begin position="134"/>
        <end position="157"/>
    </location>
</feature>
<feature type="transmembrane region" description="Helical" evidence="6">
    <location>
        <begin position="350"/>
        <end position="373"/>
    </location>
</feature>
<dbReference type="PANTHER" id="PTHR11662">
    <property type="entry name" value="SOLUTE CARRIER FAMILY 17"/>
    <property type="match status" value="1"/>
</dbReference>
<evidence type="ECO:0000256" key="5">
    <source>
        <dbReference type="ARBA" id="ARBA00038514"/>
    </source>
</evidence>
<evidence type="ECO:0000313" key="8">
    <source>
        <dbReference type="EMBL" id="MEJ8567801.1"/>
    </source>
</evidence>
<evidence type="ECO:0000256" key="1">
    <source>
        <dbReference type="ARBA" id="ARBA00004141"/>
    </source>
</evidence>
<keyword evidence="3 6" id="KW-1133">Transmembrane helix</keyword>
<evidence type="ECO:0000256" key="3">
    <source>
        <dbReference type="ARBA" id="ARBA00022989"/>
    </source>
</evidence>
<dbReference type="SUPFAM" id="SSF103473">
    <property type="entry name" value="MFS general substrate transporter"/>
    <property type="match status" value="1"/>
</dbReference>
<gene>
    <name evidence="8" type="ORF">V3330_09205</name>
</gene>
<feature type="transmembrane region" description="Helical" evidence="6">
    <location>
        <begin position="319"/>
        <end position="338"/>
    </location>
</feature>
<feature type="domain" description="Major facilitator superfamily (MFS) profile" evidence="7">
    <location>
        <begin position="9"/>
        <end position="407"/>
    </location>
</feature>
<accession>A0AAW9RJL8</accession>
<comment type="subcellular location">
    <subcellularLocation>
        <location evidence="1">Membrane</location>
        <topology evidence="1">Multi-pass membrane protein</topology>
    </subcellularLocation>
</comment>
<dbReference type="AlphaFoldDB" id="A0AAW9RJL8"/>
<evidence type="ECO:0000313" key="9">
    <source>
        <dbReference type="Proteomes" id="UP001359886"/>
    </source>
</evidence>
<comment type="similarity">
    <text evidence="5">Belongs to the major facilitator superfamily. Phthalate permease family.</text>
</comment>
<dbReference type="EMBL" id="JAZHOG010000005">
    <property type="protein sequence ID" value="MEJ8567801.1"/>
    <property type="molecule type" value="Genomic_DNA"/>
</dbReference>
<evidence type="ECO:0000256" key="4">
    <source>
        <dbReference type="ARBA" id="ARBA00023136"/>
    </source>
</evidence>
<dbReference type="PANTHER" id="PTHR11662:SF285">
    <property type="entry name" value="HEXURONATE TRANSPORTER"/>
    <property type="match status" value="1"/>
</dbReference>
<feature type="transmembrane region" description="Helical" evidence="6">
    <location>
        <begin position="385"/>
        <end position="404"/>
    </location>
</feature>
<dbReference type="InterPro" id="IPR011701">
    <property type="entry name" value="MFS"/>
</dbReference>
<dbReference type="GO" id="GO:0015134">
    <property type="term" value="F:hexuronate transmembrane transporter activity"/>
    <property type="evidence" value="ECO:0007669"/>
    <property type="project" value="TreeGrafter"/>
</dbReference>
<keyword evidence="4 6" id="KW-0472">Membrane</keyword>
<protein>
    <submittedName>
        <fullName evidence="8">MFS transporter</fullName>
    </submittedName>
</protein>
<feature type="transmembrane region" description="Helical" evidence="6">
    <location>
        <begin position="291"/>
        <end position="313"/>
    </location>
</feature>
<keyword evidence="9" id="KW-1185">Reference proteome</keyword>
<dbReference type="InterPro" id="IPR020846">
    <property type="entry name" value="MFS_dom"/>
</dbReference>
<organism evidence="8 9">
    <name type="scientific">Elongatibacter sediminis</name>
    <dbReference type="NCBI Taxonomy" id="3119006"/>
    <lineage>
        <taxon>Bacteria</taxon>
        <taxon>Pseudomonadati</taxon>
        <taxon>Pseudomonadota</taxon>
        <taxon>Gammaproteobacteria</taxon>
        <taxon>Chromatiales</taxon>
        <taxon>Wenzhouxiangellaceae</taxon>
        <taxon>Elongatibacter</taxon>
    </lineage>
</organism>
<dbReference type="CDD" id="cd17319">
    <property type="entry name" value="MFS_ExuT_GudP_like"/>
    <property type="match status" value="1"/>
</dbReference>
<dbReference type="InterPro" id="IPR050382">
    <property type="entry name" value="MFS_Na/Anion_cotransporter"/>
</dbReference>
<dbReference type="InterPro" id="IPR036259">
    <property type="entry name" value="MFS_trans_sf"/>
</dbReference>
<evidence type="ECO:0000259" key="7">
    <source>
        <dbReference type="PROSITE" id="PS50850"/>
    </source>
</evidence>
<reference evidence="8 9" key="1">
    <citation type="submission" date="2024-02" db="EMBL/GenBank/DDBJ databases">
        <title>A novel Wenzhouxiangellaceae bacterium, isolated from coastal sediments.</title>
        <authorList>
            <person name="Du Z.-J."/>
            <person name="Ye Y.-Q."/>
            <person name="Zhang X.-Y."/>
        </authorList>
    </citation>
    <scope>NUCLEOTIDE SEQUENCE [LARGE SCALE GENOMIC DNA]</scope>
    <source>
        <strain evidence="8 9">CH-27</strain>
    </source>
</reference>
<dbReference type="Proteomes" id="UP001359886">
    <property type="component" value="Unassembled WGS sequence"/>
</dbReference>
<keyword evidence="2 6" id="KW-0812">Transmembrane</keyword>
<evidence type="ECO:0000256" key="6">
    <source>
        <dbReference type="SAM" id="Phobius"/>
    </source>
</evidence>
<dbReference type="GO" id="GO:0016020">
    <property type="term" value="C:membrane"/>
    <property type="evidence" value="ECO:0007669"/>
    <property type="project" value="UniProtKB-SubCell"/>
</dbReference>
<dbReference type="RefSeq" id="WP_354695124.1">
    <property type="nucleotide sequence ID" value="NZ_JAZHOG010000005.1"/>
</dbReference>
<dbReference type="Gene3D" id="1.20.1250.20">
    <property type="entry name" value="MFS general substrate transporter like domains"/>
    <property type="match status" value="2"/>
</dbReference>
<proteinExistence type="inferred from homology"/>
<comment type="caution">
    <text evidence="8">The sequence shown here is derived from an EMBL/GenBank/DDBJ whole genome shotgun (WGS) entry which is preliminary data.</text>
</comment>
<feature type="transmembrane region" description="Helical" evidence="6">
    <location>
        <begin position="163"/>
        <end position="183"/>
    </location>
</feature>
<dbReference type="PROSITE" id="PS50850">
    <property type="entry name" value="MFS"/>
    <property type="match status" value="1"/>
</dbReference>
<feature type="transmembrane region" description="Helical" evidence="6">
    <location>
        <begin position="45"/>
        <end position="67"/>
    </location>
</feature>
<feature type="transmembrane region" description="Helical" evidence="6">
    <location>
        <begin position="262"/>
        <end position="284"/>
    </location>
</feature>
<dbReference type="Pfam" id="PF07690">
    <property type="entry name" value="MFS_1"/>
    <property type="match status" value="1"/>
</dbReference>
<evidence type="ECO:0000256" key="2">
    <source>
        <dbReference type="ARBA" id="ARBA00022692"/>
    </source>
</evidence>
<feature type="transmembrane region" description="Helical" evidence="6">
    <location>
        <begin position="74"/>
        <end position="93"/>
    </location>
</feature>
<sequence length="415" mass="44951">MVSRLRWVILGLLFAATAISYIDRQTLSVIAPVLRDELGITNSDYAFVLSCFLFAYTVMQAAAGWLIDRFGTRFGFAVIMLWWSVATMLHALGDDVTSFAIYRVLLGAGEAGSWAACVKAVAEWFPARERGMANSLWGFGVSVGQIVSVPLVAWITIVLDWRLAFVFTGLIGFIWLIAWLRYYHLPAADSDPPAAAQDPPPADPSPPSEGAGYLALLKTRNVWVVVLIRVLVDPCIWFYNYWIPTYLSQGAGFSMADIGKYAWIPFTFQGAGLLLGGFLSDLLCRRGRSLFAARFTIMMIGIACAVPAFLIALDVAFGVTFMAICMAMLGFGLWAPNVMTLIGDAFPNRVVGTVTGLSGMGAGFGGMLFMLVAGRVIEAQGFGPMFVAAAVIPISAVLLLYFGFSRRPEAMAGSL</sequence>